<feature type="transmembrane region" description="Helical" evidence="2">
    <location>
        <begin position="441"/>
        <end position="463"/>
    </location>
</feature>
<keyword evidence="2" id="KW-0812">Transmembrane</keyword>
<feature type="transmembrane region" description="Helical" evidence="2">
    <location>
        <begin position="310"/>
        <end position="330"/>
    </location>
</feature>
<feature type="region of interest" description="Disordered" evidence="1">
    <location>
        <begin position="1"/>
        <end position="32"/>
    </location>
</feature>
<evidence type="ECO:0000256" key="2">
    <source>
        <dbReference type="SAM" id="Phobius"/>
    </source>
</evidence>
<sequence length="503" mass="53497">MTQLAPRPDTQERRPDASTRPAPAPNPHRRPPRRATLAAWWWAVISALAVVGAVAGGLPQTAELVLVVAFGLVLVAVCLVYEEIAWAALVLALSANGIKFQLGGLTMLPEHLAIILAAVHLVLNARATKVRPLSVGKAVLAGAALIVLWWVLSFGISLAAALQPEQSVRLLTWVLANIVAAVLVCLLRTPTVALVRVGVTVATVAAVIDLVGWLASSKAGALSVFTERDYASNQFRLQGLGSEPNVAAAFFVIWLCVAYAASKRIPAPLIWTYLVLSGVCVYLTYTRIAWLMFAFVALGLALRMLRGSRFFLVFAVLGVAVAVALVAYVLSLSSTSGSGAAAFLARLDSLQNLDSGTGALRLSTANVAVADLNTLHGWFSGFGYNAFPQHHDTGVTSYATPYLALLWLALFYDSGFVGAVPFILGYLLLWGGTARARSTWFFLVFALASTTTNIIWFAFPWVAGALLVRLSSKEAQDTQDAPAEESAQSTGAPRAARTALTAR</sequence>
<comment type="caution">
    <text evidence="3">The sequence shown here is derived from an EMBL/GenBank/DDBJ whole genome shotgun (WGS) entry which is preliminary data.</text>
</comment>
<keyword evidence="2" id="KW-1133">Transmembrane helix</keyword>
<name>A0ABP8AP79_9MICO</name>
<feature type="transmembrane region" description="Helical" evidence="2">
    <location>
        <begin position="135"/>
        <end position="158"/>
    </location>
</feature>
<evidence type="ECO:0000313" key="3">
    <source>
        <dbReference type="EMBL" id="GAA4187243.1"/>
    </source>
</evidence>
<feature type="transmembrane region" description="Helical" evidence="2">
    <location>
        <begin position="170"/>
        <end position="189"/>
    </location>
</feature>
<feature type="transmembrane region" description="Helical" evidence="2">
    <location>
        <begin position="404"/>
        <end position="429"/>
    </location>
</feature>
<evidence type="ECO:0000313" key="4">
    <source>
        <dbReference type="Proteomes" id="UP001500213"/>
    </source>
</evidence>
<dbReference type="EMBL" id="BAABBX010000009">
    <property type="protein sequence ID" value="GAA4187243.1"/>
    <property type="molecule type" value="Genomic_DNA"/>
</dbReference>
<evidence type="ECO:0000256" key="1">
    <source>
        <dbReference type="SAM" id="MobiDB-lite"/>
    </source>
</evidence>
<feature type="transmembrane region" description="Helical" evidence="2">
    <location>
        <begin position="195"/>
        <end position="215"/>
    </location>
</feature>
<feature type="transmembrane region" description="Helical" evidence="2">
    <location>
        <begin position="105"/>
        <end position="123"/>
    </location>
</feature>
<feature type="transmembrane region" description="Helical" evidence="2">
    <location>
        <begin position="39"/>
        <end position="58"/>
    </location>
</feature>
<feature type="compositionally biased region" description="Low complexity" evidence="1">
    <location>
        <begin position="490"/>
        <end position="503"/>
    </location>
</feature>
<feature type="transmembrane region" description="Helical" evidence="2">
    <location>
        <begin position="273"/>
        <end position="298"/>
    </location>
</feature>
<dbReference type="RefSeq" id="WP_344774849.1">
    <property type="nucleotide sequence ID" value="NZ_BAABBX010000009.1"/>
</dbReference>
<feature type="transmembrane region" description="Helical" evidence="2">
    <location>
        <begin position="64"/>
        <end position="93"/>
    </location>
</feature>
<organism evidence="3 4">
    <name type="scientific">Gryllotalpicola kribbensis</name>
    <dbReference type="NCBI Taxonomy" id="993084"/>
    <lineage>
        <taxon>Bacteria</taxon>
        <taxon>Bacillati</taxon>
        <taxon>Actinomycetota</taxon>
        <taxon>Actinomycetes</taxon>
        <taxon>Micrococcales</taxon>
        <taxon>Microbacteriaceae</taxon>
        <taxon>Gryllotalpicola</taxon>
    </lineage>
</organism>
<feature type="region of interest" description="Disordered" evidence="1">
    <location>
        <begin position="478"/>
        <end position="503"/>
    </location>
</feature>
<keyword evidence="2" id="KW-0472">Membrane</keyword>
<feature type="transmembrane region" description="Helical" evidence="2">
    <location>
        <begin position="244"/>
        <end position="261"/>
    </location>
</feature>
<evidence type="ECO:0008006" key="5">
    <source>
        <dbReference type="Google" id="ProtNLM"/>
    </source>
</evidence>
<dbReference type="Proteomes" id="UP001500213">
    <property type="component" value="Unassembled WGS sequence"/>
</dbReference>
<proteinExistence type="predicted"/>
<reference evidence="4" key="1">
    <citation type="journal article" date="2019" name="Int. J. Syst. Evol. Microbiol.">
        <title>The Global Catalogue of Microorganisms (GCM) 10K type strain sequencing project: providing services to taxonomists for standard genome sequencing and annotation.</title>
        <authorList>
            <consortium name="The Broad Institute Genomics Platform"/>
            <consortium name="The Broad Institute Genome Sequencing Center for Infectious Disease"/>
            <person name="Wu L."/>
            <person name="Ma J."/>
        </authorList>
    </citation>
    <scope>NUCLEOTIDE SEQUENCE [LARGE SCALE GENOMIC DNA]</scope>
    <source>
        <strain evidence="4">JCM 17593</strain>
    </source>
</reference>
<protein>
    <recommendedName>
        <fullName evidence="5">O-antigen ligase domain-containing protein</fullName>
    </recommendedName>
</protein>
<keyword evidence="4" id="KW-1185">Reference proteome</keyword>
<gene>
    <name evidence="3" type="ORF">GCM10022288_11950</name>
</gene>
<accession>A0ABP8AP79</accession>